<keyword evidence="6 10" id="KW-0808">Transferase</keyword>
<keyword evidence="10" id="KW-0663">Pyridoxal phosphate</keyword>
<dbReference type="NCBIfam" id="NF005146">
    <property type="entry name" value="PRK06606.1"/>
    <property type="match status" value="1"/>
</dbReference>
<evidence type="ECO:0000256" key="8">
    <source>
        <dbReference type="ARBA" id="ARBA00048798"/>
    </source>
</evidence>
<keyword evidence="10" id="KW-0100">Branched-chain amino acid biosynthesis</keyword>
<evidence type="ECO:0000256" key="7">
    <source>
        <dbReference type="ARBA" id="ARBA00048212"/>
    </source>
</evidence>
<dbReference type="Gene3D" id="3.20.10.10">
    <property type="entry name" value="D-amino Acid Aminotransferase, subunit A, domain 2"/>
    <property type="match status" value="1"/>
</dbReference>
<dbReference type="CDD" id="cd00449">
    <property type="entry name" value="PLPDE_IV"/>
    <property type="match status" value="1"/>
</dbReference>
<dbReference type="NCBIfam" id="TIGR01122">
    <property type="entry name" value="ilvE_I"/>
    <property type="match status" value="1"/>
</dbReference>
<evidence type="ECO:0000256" key="9">
    <source>
        <dbReference type="ARBA" id="ARBA00049229"/>
    </source>
</evidence>
<dbReference type="PANTHER" id="PTHR42743">
    <property type="entry name" value="AMINO-ACID AMINOTRANSFERASE"/>
    <property type="match status" value="1"/>
</dbReference>
<dbReference type="InterPro" id="IPR050571">
    <property type="entry name" value="Class-IV_PLP-Dep_Aminotrnsfr"/>
</dbReference>
<name>A0ABT0FWL1_9ACTN</name>
<comment type="similarity">
    <text evidence="4 10">Belongs to the class-IV pyridoxal-phosphate-dependent aminotransferase family.</text>
</comment>
<feature type="compositionally biased region" description="Low complexity" evidence="11">
    <location>
        <begin position="299"/>
        <end position="327"/>
    </location>
</feature>
<sequence length="327" mass="34473">MRESAYIWMDGKLVPWGEARVHVLTHALHYGTAVLEGTRVFDTPGGPAVFRLEEHLRRLARSARMVGLPLPYTPEELRAATLATVAANGHASCYVRHLAHRGYGEMGIAARRCPTVVSIASWEWPPLLGTSGVRLMVSSWQRNDHRVVPAAAKATGPYLNSVMAKDEAVDAGYDEAVLLNAAGYVSECTGANLFVVRDGRLLTPPPSAGALEGITQDTLERLAADLGVPSARQDLLRTDLYAADEIFLCGTGAGVAHVSAVDGRELGGPGPVTAKLADAYEAATHGRDDRYRHWLTPVPAADPATDPATGPATGPATDAAATAAAAS</sequence>
<dbReference type="PANTHER" id="PTHR42743:SF11">
    <property type="entry name" value="AMINODEOXYCHORISMATE LYASE"/>
    <property type="match status" value="1"/>
</dbReference>
<evidence type="ECO:0000313" key="13">
    <source>
        <dbReference type="Proteomes" id="UP001317259"/>
    </source>
</evidence>
<dbReference type="GO" id="GO:0004084">
    <property type="term" value="F:branched-chain-amino-acid transaminase activity"/>
    <property type="evidence" value="ECO:0007669"/>
    <property type="project" value="UniProtKB-EC"/>
</dbReference>
<dbReference type="Pfam" id="PF01063">
    <property type="entry name" value="Aminotran_4"/>
    <property type="match status" value="1"/>
</dbReference>
<dbReference type="InterPro" id="IPR043132">
    <property type="entry name" value="BCAT-like_C"/>
</dbReference>
<evidence type="ECO:0000256" key="4">
    <source>
        <dbReference type="ARBA" id="ARBA00009320"/>
    </source>
</evidence>
<evidence type="ECO:0000256" key="1">
    <source>
        <dbReference type="ARBA" id="ARBA00004824"/>
    </source>
</evidence>
<proteinExistence type="inferred from homology"/>
<dbReference type="EC" id="2.6.1.42" evidence="10"/>
<evidence type="ECO:0000256" key="3">
    <source>
        <dbReference type="ARBA" id="ARBA00005072"/>
    </source>
</evidence>
<evidence type="ECO:0000256" key="10">
    <source>
        <dbReference type="RuleBase" id="RU364094"/>
    </source>
</evidence>
<evidence type="ECO:0000256" key="2">
    <source>
        <dbReference type="ARBA" id="ARBA00004931"/>
    </source>
</evidence>
<keyword evidence="10" id="KW-0028">Amino-acid biosynthesis</keyword>
<dbReference type="RefSeq" id="WP_242371347.1">
    <property type="nucleotide sequence ID" value="NZ_JAKRKC020000001.1"/>
</dbReference>
<comment type="pathway">
    <text evidence="2 10">Amino-acid biosynthesis; L-valine biosynthesis; L-valine from pyruvate: step 4/4.</text>
</comment>
<dbReference type="EMBL" id="JAKRKC020000001">
    <property type="protein sequence ID" value="MCK2216731.1"/>
    <property type="molecule type" value="Genomic_DNA"/>
</dbReference>
<dbReference type="InterPro" id="IPR036038">
    <property type="entry name" value="Aminotransferase-like"/>
</dbReference>
<keyword evidence="13" id="KW-1185">Reference proteome</keyword>
<evidence type="ECO:0000256" key="11">
    <source>
        <dbReference type="SAM" id="MobiDB-lite"/>
    </source>
</evidence>
<organism evidence="12 13">
    <name type="scientific">Actinomadura luzonensis</name>
    <dbReference type="NCBI Taxonomy" id="2805427"/>
    <lineage>
        <taxon>Bacteria</taxon>
        <taxon>Bacillati</taxon>
        <taxon>Actinomycetota</taxon>
        <taxon>Actinomycetes</taxon>
        <taxon>Streptosporangiales</taxon>
        <taxon>Thermomonosporaceae</taxon>
        <taxon>Actinomadura</taxon>
    </lineage>
</organism>
<dbReference type="Gene3D" id="3.30.470.10">
    <property type="match status" value="1"/>
</dbReference>
<comment type="pathway">
    <text evidence="3 10">Amino-acid biosynthesis; L-leucine biosynthesis; L-leucine from 3-methyl-2-oxobutanoate: step 4/4.</text>
</comment>
<feature type="region of interest" description="Disordered" evidence="11">
    <location>
        <begin position="298"/>
        <end position="327"/>
    </location>
</feature>
<comment type="pathway">
    <text evidence="1 10">Amino-acid biosynthesis; L-isoleucine biosynthesis; L-isoleucine from 2-oxobutanoate: step 4/4.</text>
</comment>
<evidence type="ECO:0000256" key="5">
    <source>
        <dbReference type="ARBA" id="ARBA00022576"/>
    </source>
</evidence>
<evidence type="ECO:0000313" key="12">
    <source>
        <dbReference type="EMBL" id="MCK2216731.1"/>
    </source>
</evidence>
<dbReference type="InterPro" id="IPR043131">
    <property type="entry name" value="BCAT-like_N"/>
</dbReference>
<keyword evidence="5 10" id="KW-0032">Aminotransferase</keyword>
<reference evidence="12 13" key="1">
    <citation type="submission" date="2022-04" db="EMBL/GenBank/DDBJ databases">
        <title>Genome draft of Actinomadura sp. ATCC 31491.</title>
        <authorList>
            <person name="Shi X."/>
            <person name="Du Y."/>
        </authorList>
    </citation>
    <scope>NUCLEOTIDE SEQUENCE [LARGE SCALE GENOMIC DNA]</scope>
    <source>
        <strain evidence="12 13">ATCC 31491</strain>
    </source>
</reference>
<accession>A0ABT0FWL1</accession>
<gene>
    <name evidence="10" type="primary">ilvE</name>
    <name evidence="12" type="ORF">MF672_023445</name>
</gene>
<dbReference type="Proteomes" id="UP001317259">
    <property type="component" value="Unassembled WGS sequence"/>
</dbReference>
<dbReference type="InterPro" id="IPR005785">
    <property type="entry name" value="B_amino_transI"/>
</dbReference>
<protein>
    <recommendedName>
        <fullName evidence="10">Branched-chain-amino-acid aminotransferase</fullName>
        <shortName evidence="10">BCAT</shortName>
        <ecNumber evidence="10">2.6.1.42</ecNumber>
    </recommendedName>
</protein>
<comment type="caution">
    <text evidence="12">The sequence shown here is derived from an EMBL/GenBank/DDBJ whole genome shotgun (WGS) entry which is preliminary data.</text>
</comment>
<dbReference type="InterPro" id="IPR001544">
    <property type="entry name" value="Aminotrans_IV"/>
</dbReference>
<comment type="catalytic activity">
    <reaction evidence="9 10">
        <text>L-leucine + 2-oxoglutarate = 4-methyl-2-oxopentanoate + L-glutamate</text>
        <dbReference type="Rhea" id="RHEA:18321"/>
        <dbReference type="ChEBI" id="CHEBI:16810"/>
        <dbReference type="ChEBI" id="CHEBI:17865"/>
        <dbReference type="ChEBI" id="CHEBI:29985"/>
        <dbReference type="ChEBI" id="CHEBI:57427"/>
        <dbReference type="EC" id="2.6.1.42"/>
    </reaction>
</comment>
<comment type="catalytic activity">
    <reaction evidence="8 10">
        <text>L-isoleucine + 2-oxoglutarate = (S)-3-methyl-2-oxopentanoate + L-glutamate</text>
        <dbReference type="Rhea" id="RHEA:24801"/>
        <dbReference type="ChEBI" id="CHEBI:16810"/>
        <dbReference type="ChEBI" id="CHEBI:29985"/>
        <dbReference type="ChEBI" id="CHEBI:35146"/>
        <dbReference type="ChEBI" id="CHEBI:58045"/>
        <dbReference type="EC" id="2.6.1.42"/>
    </reaction>
</comment>
<comment type="catalytic activity">
    <reaction evidence="7 10">
        <text>L-valine + 2-oxoglutarate = 3-methyl-2-oxobutanoate + L-glutamate</text>
        <dbReference type="Rhea" id="RHEA:24813"/>
        <dbReference type="ChEBI" id="CHEBI:11851"/>
        <dbReference type="ChEBI" id="CHEBI:16810"/>
        <dbReference type="ChEBI" id="CHEBI:29985"/>
        <dbReference type="ChEBI" id="CHEBI:57762"/>
        <dbReference type="EC" id="2.6.1.42"/>
    </reaction>
</comment>
<comment type="cofactor">
    <cofactor evidence="10">
        <name>pyridoxal 5'-phosphate</name>
        <dbReference type="ChEBI" id="CHEBI:597326"/>
    </cofactor>
</comment>
<evidence type="ECO:0000256" key="6">
    <source>
        <dbReference type="ARBA" id="ARBA00022679"/>
    </source>
</evidence>
<dbReference type="SUPFAM" id="SSF56752">
    <property type="entry name" value="D-aminoacid aminotransferase-like PLP-dependent enzymes"/>
    <property type="match status" value="1"/>
</dbReference>
<comment type="function">
    <text evidence="10">Acts on leucine, isoleucine and valine.</text>
</comment>